<reference evidence="1" key="1">
    <citation type="journal article" date="2019" name="Sci. Rep.">
        <title>Draft genome of Tanacetum cinerariifolium, the natural source of mosquito coil.</title>
        <authorList>
            <person name="Yamashiro T."/>
            <person name="Shiraishi A."/>
            <person name="Satake H."/>
            <person name="Nakayama K."/>
        </authorList>
    </citation>
    <scope>NUCLEOTIDE SEQUENCE</scope>
</reference>
<dbReference type="SUPFAM" id="SSF53850">
    <property type="entry name" value="Periplasmic binding protein-like II"/>
    <property type="match status" value="1"/>
</dbReference>
<protein>
    <submittedName>
        <fullName evidence="1">Uncharacterized protein</fullName>
    </submittedName>
</protein>
<sequence>MLRVDYEELEPSDDFLLMDYAGQPFNGVAFENDEDGNLVAETSFVEGQKNGLSREWSAWGTIVREQWFAHNSLHGPSRGWYDNGSRKCDGFYEFGICVKEREWGVNGSETKRYFIDEQGAQFATLITLRNIRNRMPLGRENLELFRSDCAFAIFLMKNSNRRVINRHQCLHNPKQSEKTPWTVSKQCKPLRGRWRRAVYQGSGHAEAEARLGVQLLHRTTRQASARRSGKLKVDVPSPLARMILLPALPDFHARNPDLQIDLGVSDRMIALIGETSIAWCAAACSRTSSSRRATWRLAAGAVCCTSLPGPCRRARTTARVGRPAPLHRGVFIEARRQNLSGFENQAMGVVSGYFREGFSGAGYDQAGADDGAVGGGAIISVGLGGFAAMIKNAGKKFASKADNLVGPQLESPELLYGGRVGERLPGKAGTPISGRPTISEVENLTVKHNVEFAVTLKMGPGKMVVVVNTIYILVYKEIARYASDADMEVMKYLKDIGSPQRSSLIIPVDSGVIVKLGIGRDLNSGTGLLYSESTKNIWTPKTRLIMILENAMKDIRNFLRGGGE</sequence>
<dbReference type="EMBL" id="BKCJ010000013">
    <property type="protein sequence ID" value="GEU28664.1"/>
    <property type="molecule type" value="Genomic_DNA"/>
</dbReference>
<proteinExistence type="predicted"/>
<name>A0A699GFR2_TANCI</name>
<evidence type="ECO:0000313" key="1">
    <source>
        <dbReference type="EMBL" id="GEU28664.1"/>
    </source>
</evidence>
<accession>A0A699GFR2</accession>
<dbReference type="Gene3D" id="2.20.110.10">
    <property type="entry name" value="Histone H3 K4-specific methyltransferase SET7/9 N-terminal domain"/>
    <property type="match status" value="1"/>
</dbReference>
<dbReference type="SUPFAM" id="SSF82185">
    <property type="entry name" value="Histone H3 K4-specific methyltransferase SET7/9 N-terminal domain"/>
    <property type="match status" value="1"/>
</dbReference>
<comment type="caution">
    <text evidence="1">The sequence shown here is derived from an EMBL/GenBank/DDBJ whole genome shotgun (WGS) entry which is preliminary data.</text>
</comment>
<gene>
    <name evidence="1" type="ORF">Tci_000642</name>
</gene>
<dbReference type="Gene3D" id="3.40.190.10">
    <property type="entry name" value="Periplasmic binding protein-like II"/>
    <property type="match status" value="1"/>
</dbReference>
<organism evidence="1">
    <name type="scientific">Tanacetum cinerariifolium</name>
    <name type="common">Dalmatian daisy</name>
    <name type="synonym">Chrysanthemum cinerariifolium</name>
    <dbReference type="NCBI Taxonomy" id="118510"/>
    <lineage>
        <taxon>Eukaryota</taxon>
        <taxon>Viridiplantae</taxon>
        <taxon>Streptophyta</taxon>
        <taxon>Embryophyta</taxon>
        <taxon>Tracheophyta</taxon>
        <taxon>Spermatophyta</taxon>
        <taxon>Magnoliopsida</taxon>
        <taxon>eudicotyledons</taxon>
        <taxon>Gunneridae</taxon>
        <taxon>Pentapetalae</taxon>
        <taxon>asterids</taxon>
        <taxon>campanulids</taxon>
        <taxon>Asterales</taxon>
        <taxon>Asteraceae</taxon>
        <taxon>Asteroideae</taxon>
        <taxon>Anthemideae</taxon>
        <taxon>Anthemidinae</taxon>
        <taxon>Tanacetum</taxon>
    </lineage>
</organism>
<dbReference type="AlphaFoldDB" id="A0A699GFR2"/>